<dbReference type="CDD" id="cd18106">
    <property type="entry name" value="SpoU-like_RNMTL1"/>
    <property type="match status" value="1"/>
</dbReference>
<dbReference type="Pfam" id="PF00588">
    <property type="entry name" value="SpoU_methylase"/>
    <property type="match status" value="1"/>
</dbReference>
<keyword evidence="6" id="KW-1185">Reference proteome</keyword>
<dbReference type="SUPFAM" id="SSF55315">
    <property type="entry name" value="L30e-like"/>
    <property type="match status" value="1"/>
</dbReference>
<dbReference type="GO" id="GO:0006396">
    <property type="term" value="P:RNA processing"/>
    <property type="evidence" value="ECO:0007669"/>
    <property type="project" value="InterPro"/>
</dbReference>
<dbReference type="GO" id="GO:0032259">
    <property type="term" value="P:methylation"/>
    <property type="evidence" value="ECO:0007669"/>
    <property type="project" value="UniProtKB-KW"/>
</dbReference>
<dbReference type="InterPro" id="IPR029028">
    <property type="entry name" value="Alpha/beta_knot_MTases"/>
</dbReference>
<evidence type="ECO:0000256" key="3">
    <source>
        <dbReference type="ARBA" id="ARBA00022679"/>
    </source>
</evidence>
<evidence type="ECO:0000256" key="1">
    <source>
        <dbReference type="ARBA" id="ARBA00007228"/>
    </source>
</evidence>
<dbReference type="GO" id="GO:0008173">
    <property type="term" value="F:RNA methyltransferase activity"/>
    <property type="evidence" value="ECO:0007669"/>
    <property type="project" value="InterPro"/>
</dbReference>
<name>A0AA88HNK8_ARTSF</name>
<evidence type="ECO:0000259" key="4">
    <source>
        <dbReference type="SMART" id="SM00967"/>
    </source>
</evidence>
<dbReference type="PANTHER" id="PTHR43191:SF2">
    <property type="entry name" value="RRNA METHYLTRANSFERASE 3, MITOCHONDRIAL"/>
    <property type="match status" value="1"/>
</dbReference>
<dbReference type="Gene3D" id="3.40.1280.10">
    <property type="match status" value="1"/>
</dbReference>
<comment type="caution">
    <text evidence="5">The sequence shown here is derived from an EMBL/GenBank/DDBJ whole genome shotgun (WGS) entry which is preliminary data.</text>
</comment>
<accession>A0AA88HNK8</accession>
<dbReference type="InterPro" id="IPR029064">
    <property type="entry name" value="Ribosomal_eL30-like_sf"/>
</dbReference>
<dbReference type="InterPro" id="IPR053888">
    <property type="entry name" value="MRM3-like_sub_bind"/>
</dbReference>
<dbReference type="GO" id="GO:0005737">
    <property type="term" value="C:cytoplasm"/>
    <property type="evidence" value="ECO:0007669"/>
    <property type="project" value="UniProtKB-ARBA"/>
</dbReference>
<dbReference type="GO" id="GO:0003723">
    <property type="term" value="F:RNA binding"/>
    <property type="evidence" value="ECO:0007669"/>
    <property type="project" value="InterPro"/>
</dbReference>
<dbReference type="EMBL" id="JAVRJZ010000015">
    <property type="protein sequence ID" value="KAK2712203.1"/>
    <property type="molecule type" value="Genomic_DNA"/>
</dbReference>
<dbReference type="InterPro" id="IPR013123">
    <property type="entry name" value="SpoU_subst-bd"/>
</dbReference>
<keyword evidence="3" id="KW-0808">Transferase</keyword>
<dbReference type="AlphaFoldDB" id="A0AA88HNK8"/>
<evidence type="ECO:0000313" key="6">
    <source>
        <dbReference type="Proteomes" id="UP001187531"/>
    </source>
</evidence>
<dbReference type="InterPro" id="IPR029026">
    <property type="entry name" value="tRNA_m1G_MTases_N"/>
</dbReference>
<dbReference type="SUPFAM" id="SSF75217">
    <property type="entry name" value="alpha/beta knot"/>
    <property type="match status" value="1"/>
</dbReference>
<proteinExistence type="inferred from homology"/>
<dbReference type="Pfam" id="PF22435">
    <property type="entry name" value="MRM3-like_sub_bind"/>
    <property type="match status" value="1"/>
</dbReference>
<feature type="domain" description="RNA 2-O ribose methyltransferase substrate binding" evidence="4">
    <location>
        <begin position="77"/>
        <end position="146"/>
    </location>
</feature>
<dbReference type="InterPro" id="IPR051259">
    <property type="entry name" value="rRNA_Methyltransferase"/>
</dbReference>
<dbReference type="PANTHER" id="PTHR43191">
    <property type="entry name" value="RRNA METHYLTRANSFERASE 3"/>
    <property type="match status" value="1"/>
</dbReference>
<sequence>MVIEKVFRLKHGFCRTFSSRMIRKPLRAVEDNDVTYKDEKASAITDKNPFEVSAQKLSSLLSSFETRKFREKKKLIYLEGRRLIEEALTSGIVPTTIFHTKPEYIEDLKLPKETQVLRIRFNDLKLWSNLENPQGIVGFFKQPEKQFQPKDPYPLSVICDNVRDPSNMGAIIRTVAGAGCEMLYSTKGCVDIWNSKTLRAGSGGHFKIPLLSSLQWHDIENLIPADSKVYVAISNVNNLPVGIPVVSYHETTNEPRSTIIMGGETEGVSDEALEFVKSRNGRAVHIPLRNNVESLSVAVAAGVLLFHLTSFCKENK</sequence>
<dbReference type="InterPro" id="IPR001537">
    <property type="entry name" value="SpoU_MeTrfase"/>
</dbReference>
<reference evidence="5" key="1">
    <citation type="submission" date="2023-07" db="EMBL/GenBank/DDBJ databases">
        <title>Chromosome-level genome assembly of Artemia franciscana.</title>
        <authorList>
            <person name="Jo E."/>
        </authorList>
    </citation>
    <scope>NUCLEOTIDE SEQUENCE</scope>
    <source>
        <tissue evidence="5">Whole body</tissue>
    </source>
</reference>
<dbReference type="Proteomes" id="UP001187531">
    <property type="component" value="Unassembled WGS sequence"/>
</dbReference>
<dbReference type="Gene3D" id="3.30.1330.30">
    <property type="match status" value="1"/>
</dbReference>
<organism evidence="5 6">
    <name type="scientific">Artemia franciscana</name>
    <name type="common">Brine shrimp</name>
    <name type="synonym">Artemia sanfranciscana</name>
    <dbReference type="NCBI Taxonomy" id="6661"/>
    <lineage>
        <taxon>Eukaryota</taxon>
        <taxon>Metazoa</taxon>
        <taxon>Ecdysozoa</taxon>
        <taxon>Arthropoda</taxon>
        <taxon>Crustacea</taxon>
        <taxon>Branchiopoda</taxon>
        <taxon>Anostraca</taxon>
        <taxon>Artemiidae</taxon>
        <taxon>Artemia</taxon>
    </lineage>
</organism>
<dbReference type="SMART" id="SM00967">
    <property type="entry name" value="SpoU_sub_bind"/>
    <property type="match status" value="1"/>
</dbReference>
<protein>
    <recommendedName>
        <fullName evidence="4">RNA 2-O ribose methyltransferase substrate binding domain-containing protein</fullName>
    </recommendedName>
</protein>
<keyword evidence="2" id="KW-0489">Methyltransferase</keyword>
<comment type="similarity">
    <text evidence="1">Belongs to the class IV-like SAM-binding methyltransferase superfamily. RNA methyltransferase TrmH family.</text>
</comment>
<evidence type="ECO:0000256" key="2">
    <source>
        <dbReference type="ARBA" id="ARBA00022603"/>
    </source>
</evidence>
<gene>
    <name evidence="5" type="ORF">QYM36_011032</name>
</gene>
<evidence type="ECO:0000313" key="5">
    <source>
        <dbReference type="EMBL" id="KAK2712203.1"/>
    </source>
</evidence>